<evidence type="ECO:0000313" key="5">
    <source>
        <dbReference type="Proteomes" id="UP000254374"/>
    </source>
</evidence>
<organism evidence="3 5">
    <name type="scientific">Fluoribacter gormanii</name>
    <dbReference type="NCBI Taxonomy" id="464"/>
    <lineage>
        <taxon>Bacteria</taxon>
        <taxon>Pseudomonadati</taxon>
        <taxon>Pseudomonadota</taxon>
        <taxon>Gammaproteobacteria</taxon>
        <taxon>Legionellales</taxon>
        <taxon>Legionellaceae</taxon>
        <taxon>Fluoribacter</taxon>
    </lineage>
</organism>
<evidence type="ECO:0000256" key="1">
    <source>
        <dbReference type="SAM" id="Phobius"/>
    </source>
</evidence>
<gene>
    <name evidence="3" type="ORF">NCTC11401_02610</name>
    <name evidence="2" type="ORF">SAMN05421777_102197</name>
</gene>
<dbReference type="PROSITE" id="PS00409">
    <property type="entry name" value="PROKAR_NTER_METHYL"/>
    <property type="match status" value="1"/>
</dbReference>
<keyword evidence="1" id="KW-1133">Transmembrane helix</keyword>
<dbReference type="RefSeq" id="WP_058466604.1">
    <property type="nucleotide sequence ID" value="NZ_FTNL01000002.1"/>
</dbReference>
<keyword evidence="1" id="KW-0812">Transmembrane</keyword>
<dbReference type="InterPro" id="IPR012902">
    <property type="entry name" value="N_methyl_site"/>
</dbReference>
<sequence>MLRLMQVCIIMRTIKGFTLIEMLIVMITTGVVLSAVSLMLSAGFTNYFTGVKVTALTNQATIAMARMTKELQQANRFSAINPTDVTFTTTGGSTISYSWSSPILTRTGASAQILSNQVTSFSLTYYQSNFTATTTLAAVRAVTINMILSNGSERVPMINTVYLSNMS</sequence>
<evidence type="ECO:0000313" key="3">
    <source>
        <dbReference type="EMBL" id="STO25768.1"/>
    </source>
</evidence>
<protein>
    <submittedName>
        <fullName evidence="2">N-terminal methylation motif-containing protein</fullName>
    </submittedName>
    <submittedName>
        <fullName evidence="3">Tfp pilus assembly protein PilW</fullName>
    </submittedName>
</protein>
<dbReference type="Proteomes" id="UP000254374">
    <property type="component" value="Unassembled WGS sequence"/>
</dbReference>
<evidence type="ECO:0000313" key="4">
    <source>
        <dbReference type="Proteomes" id="UP000186808"/>
    </source>
</evidence>
<dbReference type="OrthoDB" id="5653712at2"/>
<accession>A0A377GLZ1</accession>
<reference evidence="3 5" key="2">
    <citation type="submission" date="2018-06" db="EMBL/GenBank/DDBJ databases">
        <authorList>
            <consortium name="Pathogen Informatics"/>
            <person name="Doyle S."/>
        </authorList>
    </citation>
    <scope>NUCLEOTIDE SEQUENCE [LARGE SCALE GENOMIC DNA]</scope>
    <source>
        <strain evidence="3 5">NCTC11401</strain>
    </source>
</reference>
<name>A0A377GLZ1_9GAMM</name>
<feature type="transmembrane region" description="Helical" evidence="1">
    <location>
        <begin position="20"/>
        <end position="44"/>
    </location>
</feature>
<evidence type="ECO:0000313" key="2">
    <source>
        <dbReference type="EMBL" id="SIQ67984.1"/>
    </source>
</evidence>
<dbReference type="Proteomes" id="UP000186808">
    <property type="component" value="Unassembled WGS sequence"/>
</dbReference>
<reference evidence="2 4" key="1">
    <citation type="submission" date="2017-01" db="EMBL/GenBank/DDBJ databases">
        <authorList>
            <person name="Varghese N."/>
            <person name="Submissions S."/>
        </authorList>
    </citation>
    <scope>NUCLEOTIDE SEQUENCE [LARGE SCALE GENOMIC DNA]</scope>
    <source>
        <strain evidence="2 4">ATCC 33342</strain>
    </source>
</reference>
<dbReference type="SUPFAM" id="SSF54523">
    <property type="entry name" value="Pili subunits"/>
    <property type="match status" value="1"/>
</dbReference>
<dbReference type="EMBL" id="UGGV01000001">
    <property type="protein sequence ID" value="STO25768.1"/>
    <property type="molecule type" value="Genomic_DNA"/>
</dbReference>
<proteinExistence type="predicted"/>
<dbReference type="AlphaFoldDB" id="A0A377GLZ1"/>
<keyword evidence="4" id="KW-1185">Reference proteome</keyword>
<dbReference type="InterPro" id="IPR045584">
    <property type="entry name" value="Pilin-like"/>
</dbReference>
<dbReference type="EMBL" id="FTNL01000002">
    <property type="protein sequence ID" value="SIQ67984.1"/>
    <property type="molecule type" value="Genomic_DNA"/>
</dbReference>
<dbReference type="STRING" id="464.Lgor_0078"/>
<keyword evidence="1" id="KW-0472">Membrane</keyword>